<accession>A0ABW5NG48</accession>
<organism evidence="2 3">
    <name type="scientific">Sphingobacterium corticis</name>
    <dbReference type="NCBI Taxonomy" id="1812823"/>
    <lineage>
        <taxon>Bacteria</taxon>
        <taxon>Pseudomonadati</taxon>
        <taxon>Bacteroidota</taxon>
        <taxon>Sphingobacteriia</taxon>
        <taxon>Sphingobacteriales</taxon>
        <taxon>Sphingobacteriaceae</taxon>
        <taxon>Sphingobacterium</taxon>
    </lineage>
</organism>
<keyword evidence="1" id="KW-0472">Membrane</keyword>
<dbReference type="RefSeq" id="WP_380867647.1">
    <property type="nucleotide sequence ID" value="NZ_JBHUMA010000004.1"/>
</dbReference>
<dbReference type="SUPFAM" id="SSF51126">
    <property type="entry name" value="Pectin lyase-like"/>
    <property type="match status" value="1"/>
</dbReference>
<protein>
    <submittedName>
        <fullName evidence="2">Right-handed parallel beta-helix repeat-containing protein</fullName>
    </submittedName>
</protein>
<evidence type="ECO:0000256" key="1">
    <source>
        <dbReference type="SAM" id="Phobius"/>
    </source>
</evidence>
<keyword evidence="1" id="KW-1133">Transmembrane helix</keyword>
<gene>
    <name evidence="2" type="ORF">ACFSQ3_03835</name>
</gene>
<name>A0ABW5NG48_9SPHI</name>
<dbReference type="InterPro" id="IPR012334">
    <property type="entry name" value="Pectin_lyas_fold"/>
</dbReference>
<keyword evidence="1" id="KW-0812">Transmembrane</keyword>
<reference evidence="3" key="1">
    <citation type="journal article" date="2019" name="Int. J. Syst. Evol. Microbiol.">
        <title>The Global Catalogue of Microorganisms (GCM) 10K type strain sequencing project: providing services to taxonomists for standard genome sequencing and annotation.</title>
        <authorList>
            <consortium name="The Broad Institute Genomics Platform"/>
            <consortium name="The Broad Institute Genome Sequencing Center for Infectious Disease"/>
            <person name="Wu L."/>
            <person name="Ma J."/>
        </authorList>
    </citation>
    <scope>NUCLEOTIDE SEQUENCE [LARGE SCALE GENOMIC DNA]</scope>
    <source>
        <strain evidence="3">KCTC 42248</strain>
    </source>
</reference>
<dbReference type="Proteomes" id="UP001597393">
    <property type="component" value="Unassembled WGS sequence"/>
</dbReference>
<proteinExistence type="predicted"/>
<dbReference type="Gene3D" id="2.160.20.10">
    <property type="entry name" value="Single-stranded right-handed beta-helix, Pectin lyase-like"/>
    <property type="match status" value="1"/>
</dbReference>
<keyword evidence="3" id="KW-1185">Reference proteome</keyword>
<evidence type="ECO:0000313" key="3">
    <source>
        <dbReference type="Proteomes" id="UP001597393"/>
    </source>
</evidence>
<dbReference type="InterPro" id="IPR011050">
    <property type="entry name" value="Pectin_lyase_fold/virulence"/>
</dbReference>
<comment type="caution">
    <text evidence="2">The sequence shown here is derived from an EMBL/GenBank/DDBJ whole genome shotgun (WGS) entry which is preliminary data.</text>
</comment>
<dbReference type="EMBL" id="JBHUMA010000004">
    <property type="protein sequence ID" value="MFD2598074.1"/>
    <property type="molecule type" value="Genomic_DNA"/>
</dbReference>
<sequence length="528" mass="59130">MCHIKQKNILPINTIFYVLLIVLLFVLSEQSAIGREIKVSSLINADQRITQVGWSKITENLSVNDILIIDCDFYIDEEIIISHSVRGDEKHIIYTTGKGKILINADKIIVESLIINGGTAKIRGHGIIANYVKNLQISNCDISDVEGPGVHLQTVEKFLINSNKICNTFGLYGDGILMLNCLEGEVLHNHCSKFQRIGIVSDWSEERKSKNILIYGNICKDAIQSIRPEINGGIWVENTLESKIIRNEISNTISKGIVVAPDTENIPSYHLIEKNFVSNCFEGLNVTFAKNQTIDEKRNRFLDVINIVEISEPKVFRSSGTIFESVDSVPKRIYFLLPSKNPTGSTIEILKSKNKVKSKGLVPVEVGNVFGISGDLSIKDCEGNFAVKLSENSLNGCISISKCKLDYSDLRSDFISNSKQMVIENCNILLPPNRSMKMQGENIEFKSCSISSEKGDSEIHFGTYGATKLLIANSSISKVKLSSIIRPETKMEFDRVYIKMDRSELFDSDFQQNKGVVIKNMKKNSFFF</sequence>
<feature type="transmembrane region" description="Helical" evidence="1">
    <location>
        <begin position="9"/>
        <end position="27"/>
    </location>
</feature>
<evidence type="ECO:0000313" key="2">
    <source>
        <dbReference type="EMBL" id="MFD2598074.1"/>
    </source>
</evidence>